<gene>
    <name evidence="1" type="ORF">LV89_05012</name>
</gene>
<feature type="non-terminal residue" evidence="1">
    <location>
        <position position="1"/>
    </location>
</feature>
<keyword evidence="2" id="KW-1185">Reference proteome</keyword>
<accession>A0A316DBC2</accession>
<name>A0A316DBC2_9BACT</name>
<dbReference type="RefSeq" id="WP_211321280.1">
    <property type="nucleotide sequence ID" value="NZ_QGGO01000069.1"/>
</dbReference>
<protein>
    <submittedName>
        <fullName evidence="1">Uncharacterized protein</fullName>
    </submittedName>
</protein>
<dbReference type="AlphaFoldDB" id="A0A316DBC2"/>
<organism evidence="1 2">
    <name type="scientific">Arcicella aurantiaca</name>
    <dbReference type="NCBI Taxonomy" id="591202"/>
    <lineage>
        <taxon>Bacteria</taxon>
        <taxon>Pseudomonadati</taxon>
        <taxon>Bacteroidota</taxon>
        <taxon>Cytophagia</taxon>
        <taxon>Cytophagales</taxon>
        <taxon>Flectobacillaceae</taxon>
        <taxon>Arcicella</taxon>
    </lineage>
</organism>
<comment type="caution">
    <text evidence="1">The sequence shown here is derived from an EMBL/GenBank/DDBJ whole genome shotgun (WGS) entry which is preliminary data.</text>
</comment>
<dbReference type="Proteomes" id="UP000245489">
    <property type="component" value="Unassembled WGS sequence"/>
</dbReference>
<evidence type="ECO:0000313" key="1">
    <source>
        <dbReference type="EMBL" id="PWK13334.1"/>
    </source>
</evidence>
<reference evidence="1 2" key="1">
    <citation type="submission" date="2018-05" db="EMBL/GenBank/DDBJ databases">
        <title>Genomic Encyclopedia of Archaeal and Bacterial Type Strains, Phase II (KMG-II): from individual species to whole genera.</title>
        <authorList>
            <person name="Goeker M."/>
        </authorList>
    </citation>
    <scope>NUCLEOTIDE SEQUENCE [LARGE SCALE GENOMIC DNA]</scope>
    <source>
        <strain evidence="1 2">DSM 22214</strain>
    </source>
</reference>
<proteinExistence type="predicted"/>
<sequence length="67" mass="7722">YESQYVRVFAFASWLVGRPATGRRGLTSQGRSTKVPWKAGYEATSESGMIFRWYENNSTVISFFPKY</sequence>
<evidence type="ECO:0000313" key="2">
    <source>
        <dbReference type="Proteomes" id="UP000245489"/>
    </source>
</evidence>
<dbReference type="EMBL" id="QGGO01000069">
    <property type="protein sequence ID" value="PWK13334.1"/>
    <property type="molecule type" value="Genomic_DNA"/>
</dbReference>